<keyword evidence="6" id="KW-1185">Reference proteome</keyword>
<sequence length="498" mass="55810">MNIPRTLPMVQGERSEPKESNMKSAVVLYSAPAAGHLLPMVSLAKLFQEHGFSATVITFNHPLLSSKTDQEVSFLSSANPSISFHVLPLITVGDSYANLKPPDVTRIIVEAQNKNLQNFILDLSKTSFVRVIVLDYMCTDALDAARQLSIPTYFLTPFSASFTAFLLNLLELDVSSSLSLKDFNGPINFPGLPPVLTSDCPKFLIDRESDSYKAFMQTVPSLVKSDGILMNTFESLEQKAISALREGNCVPSFNMPPVYSIGPLVTERREKEREERHECLKWLDLQPKGTVVFLCFGSLGGFPLDQVKQIAIGLENSDQRFLWVLKFNTEQSNIYNKSIPEFELDQILPEGFLNRTKDRGMVVKTWAPQIQVLHHESVGGFVTHCGWNSILEAVIAGKPMVCWPLYVEQRLNKVLLVDHDTWLSVAIECYDQDMVVAEEVEAKVRWLMEGEGSKLLNERAKAMLDKATESLTETGPSSQAFMQFLIDLEQQHLSKTNI</sequence>
<dbReference type="GO" id="GO:0035251">
    <property type="term" value="F:UDP-glucosyltransferase activity"/>
    <property type="evidence" value="ECO:0007669"/>
    <property type="project" value="InterPro"/>
</dbReference>
<evidence type="ECO:0000313" key="6">
    <source>
        <dbReference type="Proteomes" id="UP001210211"/>
    </source>
</evidence>
<proteinExistence type="inferred from homology"/>
<dbReference type="InterPro" id="IPR002213">
    <property type="entry name" value="UDP_glucos_trans"/>
</dbReference>
<evidence type="ECO:0000256" key="3">
    <source>
        <dbReference type="RuleBase" id="RU003718"/>
    </source>
</evidence>
<evidence type="ECO:0000256" key="1">
    <source>
        <dbReference type="ARBA" id="ARBA00009995"/>
    </source>
</evidence>
<dbReference type="Gene3D" id="3.40.50.2000">
    <property type="entry name" value="Glycogen Phosphorylase B"/>
    <property type="match status" value="2"/>
</dbReference>
<dbReference type="InterPro" id="IPR050481">
    <property type="entry name" value="UDP-glycosyltransf_plant"/>
</dbReference>
<keyword evidence="3" id="KW-0328">Glycosyltransferase</keyword>
<dbReference type="CDD" id="cd03784">
    <property type="entry name" value="GT1_Gtf-like"/>
    <property type="match status" value="1"/>
</dbReference>
<gene>
    <name evidence="5" type="ORF">LUZ61_020353</name>
</gene>
<dbReference type="Pfam" id="PF00201">
    <property type="entry name" value="UDPGT"/>
    <property type="match status" value="1"/>
</dbReference>
<protein>
    <recommendedName>
        <fullName evidence="4">Glycosyltransferase</fullName>
        <ecNumber evidence="4">2.4.1.-</ecNumber>
    </recommendedName>
</protein>
<name>A0AAD6ENQ5_9POAL</name>
<dbReference type="EMBL" id="JAMRDG010000002">
    <property type="protein sequence ID" value="KAJ3691189.1"/>
    <property type="molecule type" value="Genomic_DNA"/>
</dbReference>
<comment type="similarity">
    <text evidence="1 3">Belongs to the UDP-glycosyltransferase family.</text>
</comment>
<evidence type="ECO:0000313" key="5">
    <source>
        <dbReference type="EMBL" id="KAJ3691189.1"/>
    </source>
</evidence>
<keyword evidence="2 3" id="KW-0808">Transferase</keyword>
<dbReference type="Proteomes" id="UP001210211">
    <property type="component" value="Unassembled WGS sequence"/>
</dbReference>
<comment type="caution">
    <text evidence="5">The sequence shown here is derived from an EMBL/GenBank/DDBJ whole genome shotgun (WGS) entry which is preliminary data.</text>
</comment>
<dbReference type="PANTHER" id="PTHR48048">
    <property type="entry name" value="GLYCOSYLTRANSFERASE"/>
    <property type="match status" value="1"/>
</dbReference>
<evidence type="ECO:0000256" key="2">
    <source>
        <dbReference type="ARBA" id="ARBA00022679"/>
    </source>
</evidence>
<reference evidence="5 6" key="1">
    <citation type="journal article" date="2022" name="Cell">
        <title>Repeat-based holocentromeres influence genome architecture and karyotype evolution.</title>
        <authorList>
            <person name="Hofstatter P.G."/>
            <person name="Thangavel G."/>
            <person name="Lux T."/>
            <person name="Neumann P."/>
            <person name="Vondrak T."/>
            <person name="Novak P."/>
            <person name="Zhang M."/>
            <person name="Costa L."/>
            <person name="Castellani M."/>
            <person name="Scott A."/>
            <person name="Toegelov H."/>
            <person name="Fuchs J."/>
            <person name="Mata-Sucre Y."/>
            <person name="Dias Y."/>
            <person name="Vanzela A.L.L."/>
            <person name="Huettel B."/>
            <person name="Almeida C.C.S."/>
            <person name="Simkova H."/>
            <person name="Souza G."/>
            <person name="Pedrosa-Harand A."/>
            <person name="Macas J."/>
            <person name="Mayer K.F.X."/>
            <person name="Houben A."/>
            <person name="Marques A."/>
        </authorList>
    </citation>
    <scope>NUCLEOTIDE SEQUENCE [LARGE SCALE GENOMIC DNA]</scope>
    <source>
        <strain evidence="5">RhyTen1mFocal</strain>
    </source>
</reference>
<dbReference type="SUPFAM" id="SSF53756">
    <property type="entry name" value="UDP-Glycosyltransferase/glycogen phosphorylase"/>
    <property type="match status" value="1"/>
</dbReference>
<evidence type="ECO:0000256" key="4">
    <source>
        <dbReference type="RuleBase" id="RU362057"/>
    </source>
</evidence>
<dbReference type="PROSITE" id="PS00375">
    <property type="entry name" value="UDPGT"/>
    <property type="match status" value="1"/>
</dbReference>
<dbReference type="PANTHER" id="PTHR48048:SF89">
    <property type="entry name" value="GLYCOSYLTRANSFERASE"/>
    <property type="match status" value="1"/>
</dbReference>
<accession>A0AAD6ENQ5</accession>
<dbReference type="FunFam" id="3.40.50.2000:FF:000020">
    <property type="entry name" value="Glycosyltransferase"/>
    <property type="match status" value="1"/>
</dbReference>
<dbReference type="InterPro" id="IPR035595">
    <property type="entry name" value="UDP_glycos_trans_CS"/>
</dbReference>
<dbReference type="AlphaFoldDB" id="A0AAD6ENQ5"/>
<organism evidence="5 6">
    <name type="scientific">Rhynchospora tenuis</name>
    <dbReference type="NCBI Taxonomy" id="198213"/>
    <lineage>
        <taxon>Eukaryota</taxon>
        <taxon>Viridiplantae</taxon>
        <taxon>Streptophyta</taxon>
        <taxon>Embryophyta</taxon>
        <taxon>Tracheophyta</taxon>
        <taxon>Spermatophyta</taxon>
        <taxon>Magnoliopsida</taxon>
        <taxon>Liliopsida</taxon>
        <taxon>Poales</taxon>
        <taxon>Cyperaceae</taxon>
        <taxon>Cyperoideae</taxon>
        <taxon>Rhynchosporeae</taxon>
        <taxon>Rhynchospora</taxon>
    </lineage>
</organism>
<dbReference type="EC" id="2.4.1.-" evidence="4"/>